<organism evidence="1 2">
    <name type="scientific">Chromobacterium paludis</name>
    <dbReference type="NCBI Taxonomy" id="2605945"/>
    <lineage>
        <taxon>Bacteria</taxon>
        <taxon>Pseudomonadati</taxon>
        <taxon>Pseudomonadota</taxon>
        <taxon>Betaproteobacteria</taxon>
        <taxon>Neisseriales</taxon>
        <taxon>Chromobacteriaceae</taxon>
        <taxon>Chromobacterium</taxon>
    </lineage>
</organism>
<dbReference type="InterPro" id="IPR023430">
    <property type="entry name" value="Pept_HybD-like_dom_sf"/>
</dbReference>
<dbReference type="GO" id="GO:0004175">
    <property type="term" value="F:endopeptidase activity"/>
    <property type="evidence" value="ECO:0007669"/>
    <property type="project" value="TreeGrafter"/>
</dbReference>
<reference evidence="1 2" key="1">
    <citation type="submission" date="2019-08" db="EMBL/GenBank/DDBJ databases">
        <title>Chromobacterium paludis, a novel bacterium isolated from a Maryland marsh pond.</title>
        <authorList>
            <person name="Blackburn M.B."/>
            <person name="Gundersen-Rindal D.E."/>
        </authorList>
    </citation>
    <scope>NUCLEOTIDE SEQUENCE [LARGE SCALE GENOMIC DNA]</scope>
    <source>
        <strain evidence="2">IIBBL 257-1</strain>
    </source>
</reference>
<sequence length="161" mass="17480">MSGRAAILVFGFGNPSRGDDAIGPLLAERLRGWLSERNMSGVEAMTDMQLNIEHALDLVGRRRVLFIDTALDGEAPFDCRTVPAADDASYTTHAVSPAALLAICERVAGGPLPRAQLLAVRGERFELGAPLSEDAAERLEQAWRWLLAWCREVCAEAPNHA</sequence>
<dbReference type="RefSeq" id="WP_149295497.1">
    <property type="nucleotide sequence ID" value="NZ_CP043473.1"/>
</dbReference>
<proteinExistence type="predicted"/>
<dbReference type="GO" id="GO:0008047">
    <property type="term" value="F:enzyme activator activity"/>
    <property type="evidence" value="ECO:0007669"/>
    <property type="project" value="InterPro"/>
</dbReference>
<dbReference type="NCBIfam" id="TIGR00072">
    <property type="entry name" value="hydrog_prot"/>
    <property type="match status" value="1"/>
</dbReference>
<dbReference type="GO" id="GO:0016485">
    <property type="term" value="P:protein processing"/>
    <property type="evidence" value="ECO:0007669"/>
    <property type="project" value="TreeGrafter"/>
</dbReference>
<dbReference type="Gene3D" id="3.40.50.1450">
    <property type="entry name" value="HybD-like"/>
    <property type="match status" value="1"/>
</dbReference>
<name>A0A5C1DGN3_9NEIS</name>
<dbReference type="PANTHER" id="PTHR30302:SF5">
    <property type="entry name" value="SLR1876 PROTEIN"/>
    <property type="match status" value="1"/>
</dbReference>
<dbReference type="AlphaFoldDB" id="A0A5C1DGN3"/>
<dbReference type="EMBL" id="CP043473">
    <property type="protein sequence ID" value="QEL55127.1"/>
    <property type="molecule type" value="Genomic_DNA"/>
</dbReference>
<dbReference type="SUPFAM" id="SSF53163">
    <property type="entry name" value="HybD-like"/>
    <property type="match status" value="1"/>
</dbReference>
<dbReference type="KEGG" id="chrm:FYK34_05870"/>
<dbReference type="Proteomes" id="UP000322079">
    <property type="component" value="Chromosome"/>
</dbReference>
<dbReference type="InterPro" id="IPR000671">
    <property type="entry name" value="Peptidase_A31"/>
</dbReference>
<gene>
    <name evidence="1" type="ORF">FYK34_05870</name>
</gene>
<dbReference type="PANTHER" id="PTHR30302">
    <property type="entry name" value="HYDROGENASE 1 MATURATION PROTEASE"/>
    <property type="match status" value="1"/>
</dbReference>
<keyword evidence="2" id="KW-1185">Reference proteome</keyword>
<protein>
    <submittedName>
        <fullName evidence="1">Hydrogenase maturation protease</fullName>
    </submittedName>
</protein>
<accession>A0A5C1DGN3</accession>
<evidence type="ECO:0000313" key="2">
    <source>
        <dbReference type="Proteomes" id="UP000322079"/>
    </source>
</evidence>
<keyword evidence="1" id="KW-0378">Hydrolase</keyword>
<dbReference type="CDD" id="cd06066">
    <property type="entry name" value="H2MP_NAD-link-bidir"/>
    <property type="match status" value="1"/>
</dbReference>
<keyword evidence="1" id="KW-0645">Protease</keyword>
<evidence type="ECO:0000313" key="1">
    <source>
        <dbReference type="EMBL" id="QEL55127.1"/>
    </source>
</evidence>